<dbReference type="AlphaFoldDB" id="A0A1U9M9B2"/>
<dbReference type="InterPro" id="IPR023765">
    <property type="entry name" value="SBP_5_CS"/>
</dbReference>
<name>A0A1U9M9B2_9HYPH</name>
<sequence length="344" mass="38716">MKLLKEFVFSVGVATAFFAISNEASAKNLVYCSEASPEGFDPALYSNGTAFDASAWAVYNRLVEFDPDKPGVFPGLAESWQISDDGKEYTFHLRKNVKFQKTAFFTPTRTLNADDVIFTFERAKNPDSPWHAYTSGIRYQYFESMGFRTLIKDIVKVDDQTVKFILDRPDAPFLADLAMPFLSINSLEYAQQLEKQGKREQFNLQPVGTGPFTFVTYQKDALIRYKANSDYYAGKPKIDNLVFSITTDPAVRAQKLKAGECDIMSYPAPADIGELKSNPDLKVVERPGLNIGYMAYNTTVPPFDNVNVRRALNMAVNKRPLLMPFLMVRQQSQKSDATDNVGLQ</sequence>
<feature type="domain" description="Solute-binding protein family 5" evidence="4">
    <location>
        <begin position="73"/>
        <end position="319"/>
    </location>
</feature>
<dbReference type="PANTHER" id="PTHR30290">
    <property type="entry name" value="PERIPLASMIC BINDING COMPONENT OF ABC TRANSPORTER"/>
    <property type="match status" value="1"/>
</dbReference>
<organism evidence="5 6">
    <name type="scientific">Bartonella apihabitans</name>
    <dbReference type="NCBI Taxonomy" id="2750929"/>
    <lineage>
        <taxon>Bacteria</taxon>
        <taxon>Pseudomonadati</taxon>
        <taxon>Pseudomonadota</taxon>
        <taxon>Alphaproteobacteria</taxon>
        <taxon>Hyphomicrobiales</taxon>
        <taxon>Bartonellaceae</taxon>
        <taxon>Bartonella</taxon>
    </lineage>
</organism>
<dbReference type="Gene3D" id="3.40.190.10">
    <property type="entry name" value="Periplasmic binding protein-like II"/>
    <property type="match status" value="1"/>
</dbReference>
<gene>
    <name evidence="5" type="ORF">BBC0178_005930</name>
</gene>
<dbReference type="GO" id="GO:0030288">
    <property type="term" value="C:outer membrane-bounded periplasmic space"/>
    <property type="evidence" value="ECO:0007669"/>
    <property type="project" value="TreeGrafter"/>
</dbReference>
<comment type="subcellular location">
    <subcellularLocation>
        <location evidence="1">Periplasm</location>
    </subcellularLocation>
</comment>
<dbReference type="PANTHER" id="PTHR30290:SF38">
    <property type="entry name" value="D,D-DIPEPTIDE-BINDING PERIPLASMIC PROTEIN DDPA-RELATED"/>
    <property type="match status" value="1"/>
</dbReference>
<dbReference type="SUPFAM" id="SSF53850">
    <property type="entry name" value="Periplasmic binding protein-like II"/>
    <property type="match status" value="1"/>
</dbReference>
<dbReference type="KEGG" id="bapa:BBC0178_005930"/>
<keyword evidence="6" id="KW-1185">Reference proteome</keyword>
<evidence type="ECO:0000313" key="6">
    <source>
        <dbReference type="Proteomes" id="UP000189660"/>
    </source>
</evidence>
<evidence type="ECO:0000256" key="2">
    <source>
        <dbReference type="ARBA" id="ARBA00005695"/>
    </source>
</evidence>
<evidence type="ECO:0000256" key="1">
    <source>
        <dbReference type="ARBA" id="ARBA00004418"/>
    </source>
</evidence>
<dbReference type="GO" id="GO:1904680">
    <property type="term" value="F:peptide transmembrane transporter activity"/>
    <property type="evidence" value="ECO:0007669"/>
    <property type="project" value="TreeGrafter"/>
</dbReference>
<protein>
    <submittedName>
        <fullName evidence="5">Dipeptide transport system substrate-binding protein</fullName>
    </submittedName>
</protein>
<dbReference type="Pfam" id="PF00496">
    <property type="entry name" value="SBP_bac_5"/>
    <property type="match status" value="1"/>
</dbReference>
<dbReference type="Gene3D" id="3.90.76.10">
    <property type="entry name" value="Dipeptide-binding Protein, Domain 1"/>
    <property type="match status" value="1"/>
</dbReference>
<reference evidence="5 6" key="1">
    <citation type="submission" date="2016-11" db="EMBL/GenBank/DDBJ databases">
        <title>Comparative genomics of Bartonella apis.</title>
        <authorList>
            <person name="Engel P."/>
        </authorList>
    </citation>
    <scope>NUCLEOTIDE SEQUENCE [LARGE SCALE GENOMIC DNA]</scope>
    <source>
        <strain evidence="5 6">BBC0178</strain>
    </source>
</reference>
<dbReference type="InterPro" id="IPR039424">
    <property type="entry name" value="SBP_5"/>
</dbReference>
<proteinExistence type="inferred from homology"/>
<evidence type="ECO:0000313" key="5">
    <source>
        <dbReference type="EMBL" id="AQT42090.1"/>
    </source>
</evidence>
<dbReference type="Proteomes" id="UP000189660">
    <property type="component" value="Chromosome"/>
</dbReference>
<dbReference type="Gene3D" id="3.10.105.10">
    <property type="entry name" value="Dipeptide-binding Protein, Domain 3"/>
    <property type="match status" value="1"/>
</dbReference>
<accession>A0A1U9M9B2</accession>
<comment type="similarity">
    <text evidence="2">Belongs to the bacterial solute-binding protein 5 family.</text>
</comment>
<evidence type="ECO:0000259" key="4">
    <source>
        <dbReference type="Pfam" id="PF00496"/>
    </source>
</evidence>
<dbReference type="InterPro" id="IPR000914">
    <property type="entry name" value="SBP_5_dom"/>
</dbReference>
<dbReference type="GO" id="GO:0042938">
    <property type="term" value="P:dipeptide transport"/>
    <property type="evidence" value="ECO:0007669"/>
    <property type="project" value="TreeGrafter"/>
</dbReference>
<keyword evidence="3" id="KW-0732">Signal</keyword>
<dbReference type="FunFam" id="3.40.190.10:FF:000036">
    <property type="entry name" value="Dipeptide ABC transporter, substrate-binding protein"/>
    <property type="match status" value="1"/>
</dbReference>
<dbReference type="EMBL" id="CP015820">
    <property type="protein sequence ID" value="AQT42090.1"/>
    <property type="molecule type" value="Genomic_DNA"/>
</dbReference>
<evidence type="ECO:0000256" key="3">
    <source>
        <dbReference type="ARBA" id="ARBA00022729"/>
    </source>
</evidence>
<dbReference type="PROSITE" id="PS01040">
    <property type="entry name" value="SBP_BACTERIAL_5"/>
    <property type="match status" value="1"/>
</dbReference>